<dbReference type="SUPFAM" id="SSF56672">
    <property type="entry name" value="DNA/RNA polymerases"/>
    <property type="match status" value="1"/>
</dbReference>
<dbReference type="PANTHER" id="PTHR37984">
    <property type="entry name" value="PROTEIN CBG26694"/>
    <property type="match status" value="1"/>
</dbReference>
<evidence type="ECO:0000259" key="9">
    <source>
        <dbReference type="PROSITE" id="PS50994"/>
    </source>
</evidence>
<dbReference type="InterPro" id="IPR001584">
    <property type="entry name" value="Integrase_cat-core"/>
</dbReference>
<dbReference type="InterPro" id="IPR012337">
    <property type="entry name" value="RNaseH-like_sf"/>
</dbReference>
<dbReference type="Pfam" id="PF00665">
    <property type="entry name" value="rve"/>
    <property type="match status" value="1"/>
</dbReference>
<keyword evidence="2" id="KW-0808">Transferase</keyword>
<reference evidence="10" key="2">
    <citation type="submission" date="2020-12" db="EMBL/GenBank/DDBJ databases">
        <authorList>
            <person name="Kanost M."/>
        </authorList>
    </citation>
    <scope>NUCLEOTIDE SEQUENCE</scope>
</reference>
<evidence type="ECO:0000313" key="10">
    <source>
        <dbReference type="EMBL" id="KAG6451692.1"/>
    </source>
</evidence>
<dbReference type="SUPFAM" id="SSF53098">
    <property type="entry name" value="Ribonuclease H-like"/>
    <property type="match status" value="1"/>
</dbReference>
<organism evidence="10 11">
    <name type="scientific">Manduca sexta</name>
    <name type="common">Tobacco hawkmoth</name>
    <name type="synonym">Tobacco hornworm</name>
    <dbReference type="NCBI Taxonomy" id="7130"/>
    <lineage>
        <taxon>Eukaryota</taxon>
        <taxon>Metazoa</taxon>
        <taxon>Ecdysozoa</taxon>
        <taxon>Arthropoda</taxon>
        <taxon>Hexapoda</taxon>
        <taxon>Insecta</taxon>
        <taxon>Pterygota</taxon>
        <taxon>Neoptera</taxon>
        <taxon>Endopterygota</taxon>
        <taxon>Lepidoptera</taxon>
        <taxon>Glossata</taxon>
        <taxon>Ditrysia</taxon>
        <taxon>Bombycoidea</taxon>
        <taxon>Sphingidae</taxon>
        <taxon>Sphinginae</taxon>
        <taxon>Sphingini</taxon>
        <taxon>Manduca</taxon>
    </lineage>
</organism>
<dbReference type="Gene3D" id="3.30.70.270">
    <property type="match status" value="2"/>
</dbReference>
<keyword evidence="6" id="KW-0378">Hydrolase</keyword>
<dbReference type="InterPro" id="IPR036397">
    <property type="entry name" value="RNaseH_sf"/>
</dbReference>
<dbReference type="Gene3D" id="1.10.340.70">
    <property type="match status" value="1"/>
</dbReference>
<dbReference type="InterPro" id="IPR021109">
    <property type="entry name" value="Peptidase_aspartic_dom_sf"/>
</dbReference>
<proteinExistence type="predicted"/>
<evidence type="ECO:0000256" key="1">
    <source>
        <dbReference type="ARBA" id="ARBA00012493"/>
    </source>
</evidence>
<sequence length="1344" mass="151415">MPFGSLQPFDLHSKQWPAYIRRVNEYIKLNKISDDLKVSMLITAVGDETYALMCDLCSPNYPEKQTFEELVKLVTEHLEPQRSEIAERHVFRLRRQKVGESLTEYLQALKHLASTCNFGKCKACSTLEENLRDQFVSGLANDVMRSRIFAEKKIKYKEAVELALALEAAEKHAEVSGSTAATTDSTGGETSEGLHYAFGGRSGPRTRPRRPSSAGAAGGAAAGGGTRAAALRARSCWRCGKAHDANRCRFKNYNCDECGLRGHLKVMCKKGKKSDVEHNYVSEESGDDMFSIALTTQGNKPYTIKLFIDKNNIECEVDTGSRISAISEHMYRQFFSHKNITADNLVLRSYSGSQIESLGYIEVDVRLREIKCNLLKLYIIKGGARPLLGRDWMHALKITQLNLNEIGDDQFVNKLCKEFPEVFCDQLGTCKRPIQLQLTDKEPVYVRARSMPLALRSRVERELARLEADGSIYRVEYSDYGTPIVPVIKKNGDIRICGDYKITINPKLKRDYYPLPRIDELFAKLSRGEKFSKIDLRHAYEQCLLSDESQPYTAITTHVGTFVYRRTPYGLSCIPEKFQKLMEETLYGVPGCVVFLDDICVTGVDRFQHEKNLRAVLGRLRDMGLTIKINKCRFMQDSVKYLGFIINRDGLRPDPEKLEAISSAPRPGNISHLKSFLGMLNYYGRFIPNLSTLLQPLHNLLKKNVSWKWDFNCEQAFVNAKRYLLSERVLAHYEEGQELILSVDSSAYGLGAVLAHRYSDGSERPISYVSRTLSAPEQNYSQLDKEALAILFGVTKHHQYLFGRRFILRTDHQPLTYIFGEKGGIPSTAASRLQRWAARLAAYDFTIQYVRSVDNGPADALSRLPLARENRFVEKVDYLNLVKESLPVCCKDIARETERDKLLCKIKGYVLLGWPLAPSCEAEKPYFSRKHDLAINQGCIMYKYRIVIPGALQRKILDEIHEGHLGIHKMKCISRNYVYWANLDRDIEDLGKACAACNSVRDAPPRSYLHPWEFPLHPWLRLHADFAECGGTRYFIMIDAHSKWIEAIPMHSTNANTTIKVLRGIFARFGLPSQLVTDNGPPFSSQEFKLYCENNCIKHTTSAPYRPQGNGAAENAVKTVKKAIKKALYEGKEINAALNKFLLQYRNTEHATTGVSPAMALQGRRLRTRLDALRPDVAAVVRDKQERQVLRASGSDRHFNEGDAVLARDYSAGGDKWAAAKIIKQTGPVSYRVAAGKGTEWRRHADQIIPINNRNKYSLSRTSGVTLSEGTSSNVSTSGDDKGAEDVKLEDASGGDDLPCETTVQSESPIPHTRSECPLPPPGASARAIRAFHRSKRAYQHGLE</sequence>
<dbReference type="FunFam" id="3.30.420.10:FF:000063">
    <property type="entry name" value="Retrovirus-related Pol polyprotein from transposon 297-like Protein"/>
    <property type="match status" value="1"/>
</dbReference>
<dbReference type="GO" id="GO:0042575">
    <property type="term" value="C:DNA polymerase complex"/>
    <property type="evidence" value="ECO:0007669"/>
    <property type="project" value="UniProtKB-ARBA"/>
</dbReference>
<dbReference type="SUPFAM" id="SSF50630">
    <property type="entry name" value="Acid proteases"/>
    <property type="match status" value="1"/>
</dbReference>
<dbReference type="EMBL" id="JH668412">
    <property type="protein sequence ID" value="KAG6451692.1"/>
    <property type="molecule type" value="Genomic_DNA"/>
</dbReference>
<dbReference type="InterPro" id="IPR041588">
    <property type="entry name" value="Integrase_H2C2"/>
</dbReference>
<dbReference type="InterPro" id="IPR050951">
    <property type="entry name" value="Retrovirus_Pol_polyprotein"/>
</dbReference>
<evidence type="ECO:0000256" key="4">
    <source>
        <dbReference type="ARBA" id="ARBA00022722"/>
    </source>
</evidence>
<dbReference type="Pfam" id="PF17921">
    <property type="entry name" value="Integrase_H2C2"/>
    <property type="match status" value="1"/>
</dbReference>
<keyword evidence="7" id="KW-0695">RNA-directed DNA polymerase</keyword>
<feature type="region of interest" description="Disordered" evidence="8">
    <location>
        <begin position="1263"/>
        <end position="1326"/>
    </location>
</feature>
<evidence type="ECO:0000256" key="5">
    <source>
        <dbReference type="ARBA" id="ARBA00022759"/>
    </source>
</evidence>
<dbReference type="Gene3D" id="3.30.420.10">
    <property type="entry name" value="Ribonuclease H-like superfamily/Ribonuclease H"/>
    <property type="match status" value="1"/>
</dbReference>
<dbReference type="GO" id="GO:0015074">
    <property type="term" value="P:DNA integration"/>
    <property type="evidence" value="ECO:0007669"/>
    <property type="project" value="InterPro"/>
</dbReference>
<feature type="domain" description="Integrase catalytic" evidence="9">
    <location>
        <begin position="1014"/>
        <end position="1165"/>
    </location>
</feature>
<evidence type="ECO:0000256" key="6">
    <source>
        <dbReference type="ARBA" id="ARBA00022801"/>
    </source>
</evidence>
<keyword evidence="3" id="KW-0548">Nucleotidyltransferase</keyword>
<dbReference type="GO" id="GO:0003676">
    <property type="term" value="F:nucleic acid binding"/>
    <property type="evidence" value="ECO:0007669"/>
    <property type="project" value="InterPro"/>
</dbReference>
<feature type="region of interest" description="Disordered" evidence="8">
    <location>
        <begin position="175"/>
        <end position="223"/>
    </location>
</feature>
<dbReference type="GO" id="GO:0004519">
    <property type="term" value="F:endonuclease activity"/>
    <property type="evidence" value="ECO:0007669"/>
    <property type="project" value="UniProtKB-KW"/>
</dbReference>
<dbReference type="Proteomes" id="UP000791440">
    <property type="component" value="Unassembled WGS sequence"/>
</dbReference>
<dbReference type="Pfam" id="PF00078">
    <property type="entry name" value="RVT_1"/>
    <property type="match status" value="1"/>
</dbReference>
<evidence type="ECO:0000313" key="11">
    <source>
        <dbReference type="Proteomes" id="UP000791440"/>
    </source>
</evidence>
<accession>A0A921Z5F9</accession>
<name>A0A921Z5F9_MANSE</name>
<dbReference type="Pfam" id="PF17917">
    <property type="entry name" value="RT_RNaseH"/>
    <property type="match status" value="1"/>
</dbReference>
<dbReference type="PANTHER" id="PTHR37984:SF5">
    <property type="entry name" value="PROTEIN NYNRIN-LIKE"/>
    <property type="match status" value="1"/>
</dbReference>
<keyword evidence="4" id="KW-0540">Nuclease</keyword>
<protein>
    <recommendedName>
        <fullName evidence="1">RNA-directed DNA polymerase</fullName>
        <ecNumber evidence="1">2.7.7.49</ecNumber>
    </recommendedName>
</protein>
<evidence type="ECO:0000256" key="7">
    <source>
        <dbReference type="ARBA" id="ARBA00022918"/>
    </source>
</evidence>
<dbReference type="FunFam" id="3.30.70.270:FF:000026">
    <property type="entry name" value="Transposon Ty3-G Gag-Pol polyprotein"/>
    <property type="match status" value="1"/>
</dbReference>
<dbReference type="PROSITE" id="PS50994">
    <property type="entry name" value="INTEGRASE"/>
    <property type="match status" value="1"/>
</dbReference>
<dbReference type="EC" id="2.7.7.49" evidence="1"/>
<gene>
    <name evidence="10" type="ORF">O3G_MSEX007288</name>
</gene>
<dbReference type="CDD" id="cd01647">
    <property type="entry name" value="RT_LTR"/>
    <property type="match status" value="1"/>
</dbReference>
<dbReference type="FunFam" id="1.10.340.70:FF:000003">
    <property type="entry name" value="Protein CBG25708"/>
    <property type="match status" value="1"/>
</dbReference>
<dbReference type="GO" id="GO:0003964">
    <property type="term" value="F:RNA-directed DNA polymerase activity"/>
    <property type="evidence" value="ECO:0007669"/>
    <property type="project" value="UniProtKB-KW"/>
</dbReference>
<dbReference type="Gene3D" id="3.10.10.10">
    <property type="entry name" value="HIV Type 1 Reverse Transcriptase, subunit A, domain 1"/>
    <property type="match status" value="1"/>
</dbReference>
<feature type="compositionally biased region" description="Polar residues" evidence="8">
    <location>
        <begin position="1263"/>
        <end position="1278"/>
    </location>
</feature>
<evidence type="ECO:0000256" key="3">
    <source>
        <dbReference type="ARBA" id="ARBA00022695"/>
    </source>
</evidence>
<feature type="compositionally biased region" description="Basic and acidic residues" evidence="8">
    <location>
        <begin position="1279"/>
        <end position="1291"/>
    </location>
</feature>
<keyword evidence="11" id="KW-1185">Reference proteome</keyword>
<dbReference type="InterPro" id="IPR043502">
    <property type="entry name" value="DNA/RNA_pol_sf"/>
</dbReference>
<dbReference type="Gene3D" id="2.40.70.10">
    <property type="entry name" value="Acid Proteases"/>
    <property type="match status" value="1"/>
</dbReference>
<reference evidence="10" key="1">
    <citation type="journal article" date="2016" name="Insect Biochem. Mol. Biol.">
        <title>Multifaceted biological insights from a draft genome sequence of the tobacco hornworm moth, Manduca sexta.</title>
        <authorList>
            <person name="Kanost M.R."/>
            <person name="Arrese E.L."/>
            <person name="Cao X."/>
            <person name="Chen Y.R."/>
            <person name="Chellapilla S."/>
            <person name="Goldsmith M.R."/>
            <person name="Grosse-Wilde E."/>
            <person name="Heckel D.G."/>
            <person name="Herndon N."/>
            <person name="Jiang H."/>
            <person name="Papanicolaou A."/>
            <person name="Qu J."/>
            <person name="Soulages J.L."/>
            <person name="Vogel H."/>
            <person name="Walters J."/>
            <person name="Waterhouse R.M."/>
            <person name="Ahn S.J."/>
            <person name="Almeida F.C."/>
            <person name="An C."/>
            <person name="Aqrawi P."/>
            <person name="Bretschneider A."/>
            <person name="Bryant W.B."/>
            <person name="Bucks S."/>
            <person name="Chao H."/>
            <person name="Chevignon G."/>
            <person name="Christen J.M."/>
            <person name="Clarke D.F."/>
            <person name="Dittmer N.T."/>
            <person name="Ferguson L.C.F."/>
            <person name="Garavelou S."/>
            <person name="Gordon K.H.J."/>
            <person name="Gunaratna R.T."/>
            <person name="Han Y."/>
            <person name="Hauser F."/>
            <person name="He Y."/>
            <person name="Heidel-Fischer H."/>
            <person name="Hirsh A."/>
            <person name="Hu Y."/>
            <person name="Jiang H."/>
            <person name="Kalra D."/>
            <person name="Klinner C."/>
            <person name="Konig C."/>
            <person name="Kovar C."/>
            <person name="Kroll A.R."/>
            <person name="Kuwar S.S."/>
            <person name="Lee S.L."/>
            <person name="Lehman R."/>
            <person name="Li K."/>
            <person name="Li Z."/>
            <person name="Liang H."/>
            <person name="Lovelace S."/>
            <person name="Lu Z."/>
            <person name="Mansfield J.H."/>
            <person name="McCulloch K.J."/>
            <person name="Mathew T."/>
            <person name="Morton B."/>
            <person name="Muzny D.M."/>
            <person name="Neunemann D."/>
            <person name="Ongeri F."/>
            <person name="Pauchet Y."/>
            <person name="Pu L.L."/>
            <person name="Pyrousis I."/>
            <person name="Rao X.J."/>
            <person name="Redding A."/>
            <person name="Roesel C."/>
            <person name="Sanchez-Gracia A."/>
            <person name="Schaack S."/>
            <person name="Shukla A."/>
            <person name="Tetreau G."/>
            <person name="Wang Y."/>
            <person name="Xiong G.H."/>
            <person name="Traut W."/>
            <person name="Walsh T.K."/>
            <person name="Worley K.C."/>
            <person name="Wu D."/>
            <person name="Wu W."/>
            <person name="Wu Y.Q."/>
            <person name="Zhang X."/>
            <person name="Zou Z."/>
            <person name="Zucker H."/>
            <person name="Briscoe A.D."/>
            <person name="Burmester T."/>
            <person name="Clem R.J."/>
            <person name="Feyereisen R."/>
            <person name="Grimmelikhuijzen C.J.P."/>
            <person name="Hamodrakas S.J."/>
            <person name="Hansson B.S."/>
            <person name="Huguet E."/>
            <person name="Jermiin L.S."/>
            <person name="Lan Q."/>
            <person name="Lehman H.K."/>
            <person name="Lorenzen M."/>
            <person name="Merzendorfer H."/>
            <person name="Michalopoulos I."/>
            <person name="Morton D.B."/>
            <person name="Muthukrishnan S."/>
            <person name="Oakeshott J.G."/>
            <person name="Palmer W."/>
            <person name="Park Y."/>
            <person name="Passarelli A.L."/>
            <person name="Rozas J."/>
            <person name="Schwartz L.M."/>
            <person name="Smith W."/>
            <person name="Southgate A."/>
            <person name="Vilcinskas A."/>
            <person name="Vogt R."/>
            <person name="Wang P."/>
            <person name="Werren J."/>
            <person name="Yu X.Q."/>
            <person name="Zhou J.J."/>
            <person name="Brown S.J."/>
            <person name="Scherer S.E."/>
            <person name="Richards S."/>
            <person name="Blissard G.W."/>
        </authorList>
    </citation>
    <scope>NUCLEOTIDE SEQUENCE</scope>
</reference>
<feature type="compositionally biased region" description="Low complexity" evidence="8">
    <location>
        <begin position="175"/>
        <end position="193"/>
    </location>
</feature>
<dbReference type="InterPro" id="IPR043128">
    <property type="entry name" value="Rev_trsase/Diguanyl_cyclase"/>
</dbReference>
<dbReference type="InterPro" id="IPR000477">
    <property type="entry name" value="RT_dom"/>
</dbReference>
<dbReference type="InterPro" id="IPR041373">
    <property type="entry name" value="RT_RNaseH"/>
</dbReference>
<evidence type="ECO:0000256" key="8">
    <source>
        <dbReference type="SAM" id="MobiDB-lite"/>
    </source>
</evidence>
<comment type="caution">
    <text evidence="10">The sequence shown here is derived from an EMBL/GenBank/DDBJ whole genome shotgun (WGS) entry which is preliminary data.</text>
</comment>
<keyword evidence="5" id="KW-0255">Endonuclease</keyword>
<evidence type="ECO:0000256" key="2">
    <source>
        <dbReference type="ARBA" id="ARBA00022679"/>
    </source>
</evidence>
<dbReference type="GO" id="GO:0016787">
    <property type="term" value="F:hydrolase activity"/>
    <property type="evidence" value="ECO:0007669"/>
    <property type="project" value="UniProtKB-KW"/>
</dbReference>
<dbReference type="CDD" id="cd09274">
    <property type="entry name" value="RNase_HI_RT_Ty3"/>
    <property type="match status" value="1"/>
</dbReference>